<dbReference type="EMBL" id="JAFNEN010000281">
    <property type="protein sequence ID" value="KAG8187041.1"/>
    <property type="molecule type" value="Genomic_DNA"/>
</dbReference>
<gene>
    <name evidence="2" type="ORF">JTE90_019251</name>
</gene>
<reference evidence="2 3" key="1">
    <citation type="journal article" date="2022" name="Nat. Ecol. Evol.">
        <title>A masculinizing supergene underlies an exaggerated male reproductive morph in a spider.</title>
        <authorList>
            <person name="Hendrickx F."/>
            <person name="De Corte Z."/>
            <person name="Sonet G."/>
            <person name="Van Belleghem S.M."/>
            <person name="Kostlbacher S."/>
            <person name="Vangestel C."/>
        </authorList>
    </citation>
    <scope>NUCLEOTIDE SEQUENCE [LARGE SCALE GENOMIC DNA]</scope>
    <source>
        <strain evidence="2">W744_W776</strain>
    </source>
</reference>
<evidence type="ECO:0000256" key="1">
    <source>
        <dbReference type="SAM" id="MobiDB-lite"/>
    </source>
</evidence>
<accession>A0AAV6URT4</accession>
<protein>
    <submittedName>
        <fullName evidence="2">Uncharacterized protein</fullName>
    </submittedName>
</protein>
<evidence type="ECO:0000313" key="3">
    <source>
        <dbReference type="Proteomes" id="UP000827092"/>
    </source>
</evidence>
<dbReference type="Proteomes" id="UP000827092">
    <property type="component" value="Unassembled WGS sequence"/>
</dbReference>
<name>A0AAV6URT4_9ARAC</name>
<feature type="compositionally biased region" description="Polar residues" evidence="1">
    <location>
        <begin position="70"/>
        <end position="84"/>
    </location>
</feature>
<proteinExistence type="predicted"/>
<comment type="caution">
    <text evidence="2">The sequence shown here is derived from an EMBL/GenBank/DDBJ whole genome shotgun (WGS) entry which is preliminary data.</text>
</comment>
<feature type="region of interest" description="Disordered" evidence="1">
    <location>
        <begin position="58"/>
        <end position="84"/>
    </location>
</feature>
<evidence type="ECO:0000313" key="2">
    <source>
        <dbReference type="EMBL" id="KAG8187041.1"/>
    </source>
</evidence>
<sequence>MQKEKKKRVLLYSKLKLTVFIQEEENPQAPLPPLLPGLVSTTLGRTNAEVTSATAEATAKGCHRQEGEKNTTPNISFHPTTQNC</sequence>
<dbReference type="AlphaFoldDB" id="A0AAV6URT4"/>
<organism evidence="2 3">
    <name type="scientific">Oedothorax gibbosus</name>
    <dbReference type="NCBI Taxonomy" id="931172"/>
    <lineage>
        <taxon>Eukaryota</taxon>
        <taxon>Metazoa</taxon>
        <taxon>Ecdysozoa</taxon>
        <taxon>Arthropoda</taxon>
        <taxon>Chelicerata</taxon>
        <taxon>Arachnida</taxon>
        <taxon>Araneae</taxon>
        <taxon>Araneomorphae</taxon>
        <taxon>Entelegynae</taxon>
        <taxon>Araneoidea</taxon>
        <taxon>Linyphiidae</taxon>
        <taxon>Erigoninae</taxon>
        <taxon>Oedothorax</taxon>
    </lineage>
</organism>
<keyword evidence="3" id="KW-1185">Reference proteome</keyword>